<evidence type="ECO:0000313" key="1">
    <source>
        <dbReference type="EMBL" id="CAF0892495.1"/>
    </source>
</evidence>
<reference evidence="1" key="1">
    <citation type="submission" date="2021-02" db="EMBL/GenBank/DDBJ databases">
        <authorList>
            <person name="Nowell W R."/>
        </authorList>
    </citation>
    <scope>NUCLEOTIDE SEQUENCE</scope>
</reference>
<evidence type="ECO:0008006" key="4">
    <source>
        <dbReference type="Google" id="ProtNLM"/>
    </source>
</evidence>
<dbReference type="OrthoDB" id="6930570at2759"/>
<gene>
    <name evidence="1" type="ORF">GPM918_LOCUS8197</name>
    <name evidence="2" type="ORF">SRO942_LOCUS8197</name>
</gene>
<keyword evidence="3" id="KW-1185">Reference proteome</keyword>
<accession>A0A813Z3M8</accession>
<dbReference type="Gene3D" id="3.40.50.300">
    <property type="entry name" value="P-loop containing nucleotide triphosphate hydrolases"/>
    <property type="match status" value="1"/>
</dbReference>
<dbReference type="InterPro" id="IPR027417">
    <property type="entry name" value="P-loop_NTPase"/>
</dbReference>
<dbReference type="Proteomes" id="UP000663829">
    <property type="component" value="Unassembled WGS sequence"/>
</dbReference>
<dbReference type="PANTHER" id="PTHR47642:SF5">
    <property type="entry name" value="ATP-DEPENDENT DNA HELICASE"/>
    <property type="match status" value="1"/>
</dbReference>
<dbReference type="InterPro" id="IPR051055">
    <property type="entry name" value="PIF1_helicase"/>
</dbReference>
<dbReference type="PANTHER" id="PTHR47642">
    <property type="entry name" value="ATP-DEPENDENT DNA HELICASE"/>
    <property type="match status" value="1"/>
</dbReference>
<sequence length="280" mass="31453">MQRCHLIAAYMSLCIVKKLPVATLPLTTDTLEAFVPFNCYTILTPNNEDSCQFGFTVIVWPHDLTRGMSIWTSLDGTSRVSGNESFTGVHKATIILSSGVFTVSGSYNDKPAKKRFIAAASLKTPDPHATDFRKLFKKDIIELVEQRNTICLNSTIKPLLRQLAEEQLNIFYYVRNWCLNKKFNGTVEPIRLFTTGGAGTGKTYLSKCMYYEASKILTHANNKIAEEIRTLICTSTNTTALNTNSDTIHANFMIGEQMSAISESQMNTLIKIRRLNDCFY</sequence>
<name>A0A813Z3M8_9BILA</name>
<comment type="caution">
    <text evidence="1">The sequence shown here is derived from an EMBL/GenBank/DDBJ whole genome shotgun (WGS) entry which is preliminary data.</text>
</comment>
<evidence type="ECO:0000313" key="3">
    <source>
        <dbReference type="Proteomes" id="UP000663829"/>
    </source>
</evidence>
<dbReference type="EMBL" id="CAJNOQ010001402">
    <property type="protein sequence ID" value="CAF0892495.1"/>
    <property type="molecule type" value="Genomic_DNA"/>
</dbReference>
<dbReference type="AlphaFoldDB" id="A0A813Z3M8"/>
<protein>
    <recommendedName>
        <fullName evidence="4">ATP-dependent DNA helicase</fullName>
    </recommendedName>
</protein>
<proteinExistence type="predicted"/>
<evidence type="ECO:0000313" key="2">
    <source>
        <dbReference type="EMBL" id="CAF3676471.1"/>
    </source>
</evidence>
<dbReference type="Proteomes" id="UP000681722">
    <property type="component" value="Unassembled WGS sequence"/>
</dbReference>
<dbReference type="EMBL" id="CAJOBC010001402">
    <property type="protein sequence ID" value="CAF3676471.1"/>
    <property type="molecule type" value="Genomic_DNA"/>
</dbReference>
<organism evidence="1 3">
    <name type="scientific">Didymodactylos carnosus</name>
    <dbReference type="NCBI Taxonomy" id="1234261"/>
    <lineage>
        <taxon>Eukaryota</taxon>
        <taxon>Metazoa</taxon>
        <taxon>Spiralia</taxon>
        <taxon>Gnathifera</taxon>
        <taxon>Rotifera</taxon>
        <taxon>Eurotatoria</taxon>
        <taxon>Bdelloidea</taxon>
        <taxon>Philodinida</taxon>
        <taxon>Philodinidae</taxon>
        <taxon>Didymodactylos</taxon>
    </lineage>
</organism>